<gene>
    <name evidence="1" type="ORF">MVI01_29160</name>
    <name evidence="2" type="ORF">SAMN04488504_10339</name>
</gene>
<protein>
    <submittedName>
        <fullName evidence="2">V8-like Glu-specific endopeptidase</fullName>
    </submittedName>
</protein>
<dbReference type="RefSeq" id="WP_090488861.1">
    <property type="nucleotide sequence ID" value="NZ_BJVY01000014.1"/>
</dbReference>
<name>A0A511HC64_9BACT</name>
<dbReference type="AlphaFoldDB" id="A0A511HC64"/>
<evidence type="ECO:0000313" key="3">
    <source>
        <dbReference type="Proteomes" id="UP000198717"/>
    </source>
</evidence>
<sequence>MARRPTDIHVTLWGSLLAGTVFLGLTACGGRSEPTEPAVCEPPASPEVRAFAQCGPTLDFTPINSYVGEFSDVIQDREDAVVLIDGRCTGTLIQASAGPVVLTAGHCVNLGDIPLIVFNFEDDADGDPLITEGTVIEQSMEPDYALIQLDVLPDVRPIRLTAQATEKLAIIQHPRGRPKVIAEGRYLDACNNLFFYGDLDTLVGSSGAGVLNQQGHLLGVHTDGDCEVNGRGSNRGAPAEVIVEASAYLQIEDIAVPSTVTRTKGADAPSARLAP</sequence>
<dbReference type="InterPro" id="IPR009003">
    <property type="entry name" value="Peptidase_S1_PA"/>
</dbReference>
<keyword evidence="3" id="KW-1185">Reference proteome</keyword>
<dbReference type="EMBL" id="FNAJ01000003">
    <property type="protein sequence ID" value="SDD87496.1"/>
    <property type="molecule type" value="Genomic_DNA"/>
</dbReference>
<reference evidence="1 4" key="2">
    <citation type="submission" date="2019-07" db="EMBL/GenBank/DDBJ databases">
        <title>Whole genome shotgun sequence of Myxococcus virescens NBRC 100334.</title>
        <authorList>
            <person name="Hosoyama A."/>
            <person name="Uohara A."/>
            <person name="Ohji S."/>
            <person name="Ichikawa N."/>
        </authorList>
    </citation>
    <scope>NUCLEOTIDE SEQUENCE [LARGE SCALE GENOMIC DNA]</scope>
    <source>
        <strain evidence="1 4">NBRC 100334</strain>
    </source>
</reference>
<evidence type="ECO:0000313" key="1">
    <source>
        <dbReference type="EMBL" id="GEL71132.1"/>
    </source>
</evidence>
<dbReference type="Proteomes" id="UP000198717">
    <property type="component" value="Unassembled WGS sequence"/>
</dbReference>
<organism evidence="1 4">
    <name type="scientific">Myxococcus virescens</name>
    <dbReference type="NCBI Taxonomy" id="83456"/>
    <lineage>
        <taxon>Bacteria</taxon>
        <taxon>Pseudomonadati</taxon>
        <taxon>Myxococcota</taxon>
        <taxon>Myxococcia</taxon>
        <taxon>Myxococcales</taxon>
        <taxon>Cystobacterineae</taxon>
        <taxon>Myxococcaceae</taxon>
        <taxon>Myxococcus</taxon>
    </lineage>
</organism>
<dbReference type="Pfam" id="PF13365">
    <property type="entry name" value="Trypsin_2"/>
    <property type="match status" value="1"/>
</dbReference>
<accession>A0A511HC64</accession>
<dbReference type="Proteomes" id="UP000321224">
    <property type="component" value="Unassembled WGS sequence"/>
</dbReference>
<proteinExistence type="predicted"/>
<dbReference type="Gene3D" id="2.40.10.10">
    <property type="entry name" value="Trypsin-like serine proteases"/>
    <property type="match status" value="1"/>
</dbReference>
<evidence type="ECO:0000313" key="4">
    <source>
        <dbReference type="Proteomes" id="UP000321224"/>
    </source>
</evidence>
<dbReference type="InterPro" id="IPR043504">
    <property type="entry name" value="Peptidase_S1_PA_chymotrypsin"/>
</dbReference>
<dbReference type="EMBL" id="BJVY01000014">
    <property type="protein sequence ID" value="GEL71132.1"/>
    <property type="molecule type" value="Genomic_DNA"/>
</dbReference>
<reference evidence="2 3" key="1">
    <citation type="submission" date="2016-10" db="EMBL/GenBank/DDBJ databases">
        <authorList>
            <person name="Varghese N."/>
            <person name="Submissions S."/>
        </authorList>
    </citation>
    <scope>NUCLEOTIDE SEQUENCE [LARGE SCALE GENOMIC DNA]</scope>
    <source>
        <strain evidence="2 3">DSM 2260</strain>
    </source>
</reference>
<comment type="caution">
    <text evidence="1">The sequence shown here is derived from an EMBL/GenBank/DDBJ whole genome shotgun (WGS) entry which is preliminary data.</text>
</comment>
<evidence type="ECO:0000313" key="2">
    <source>
        <dbReference type="EMBL" id="SDD87496.1"/>
    </source>
</evidence>
<dbReference type="SUPFAM" id="SSF50494">
    <property type="entry name" value="Trypsin-like serine proteases"/>
    <property type="match status" value="1"/>
</dbReference>
<dbReference type="PROSITE" id="PS51257">
    <property type="entry name" value="PROKAR_LIPOPROTEIN"/>
    <property type="match status" value="1"/>
</dbReference>